<dbReference type="Proteomes" id="UP000554482">
    <property type="component" value="Unassembled WGS sequence"/>
</dbReference>
<gene>
    <name evidence="1" type="ORF">FRX31_030525</name>
</gene>
<dbReference type="AlphaFoldDB" id="A0A7J6V4J3"/>
<sequence>MRRFRSLLLPWSIQRGKEKVVDTRDGSDGSKKELDAFLEFGKQWSGRKDECEKRMPWLSSAALARQEMHNSIEKTKHKKTGCVHKGK</sequence>
<evidence type="ECO:0000313" key="1">
    <source>
        <dbReference type="EMBL" id="KAF5179886.1"/>
    </source>
</evidence>
<proteinExistence type="predicted"/>
<organism evidence="1 2">
    <name type="scientific">Thalictrum thalictroides</name>
    <name type="common">Rue-anemone</name>
    <name type="synonym">Anemone thalictroides</name>
    <dbReference type="NCBI Taxonomy" id="46969"/>
    <lineage>
        <taxon>Eukaryota</taxon>
        <taxon>Viridiplantae</taxon>
        <taxon>Streptophyta</taxon>
        <taxon>Embryophyta</taxon>
        <taxon>Tracheophyta</taxon>
        <taxon>Spermatophyta</taxon>
        <taxon>Magnoliopsida</taxon>
        <taxon>Ranunculales</taxon>
        <taxon>Ranunculaceae</taxon>
        <taxon>Thalictroideae</taxon>
        <taxon>Thalictrum</taxon>
    </lineage>
</organism>
<accession>A0A7J6V4J3</accession>
<evidence type="ECO:0000313" key="2">
    <source>
        <dbReference type="Proteomes" id="UP000554482"/>
    </source>
</evidence>
<keyword evidence="2" id="KW-1185">Reference proteome</keyword>
<dbReference type="EMBL" id="JABWDY010038176">
    <property type="protein sequence ID" value="KAF5179886.1"/>
    <property type="molecule type" value="Genomic_DNA"/>
</dbReference>
<protein>
    <submittedName>
        <fullName evidence="1">Uncharacterized protein</fullName>
    </submittedName>
</protein>
<reference evidence="1 2" key="1">
    <citation type="submission" date="2020-06" db="EMBL/GenBank/DDBJ databases">
        <title>Transcriptomic and genomic resources for Thalictrum thalictroides and T. hernandezii: Facilitating candidate gene discovery in an emerging model plant lineage.</title>
        <authorList>
            <person name="Arias T."/>
            <person name="Riano-Pachon D.M."/>
            <person name="Di Stilio V.S."/>
        </authorList>
    </citation>
    <scope>NUCLEOTIDE SEQUENCE [LARGE SCALE GENOMIC DNA]</scope>
    <source>
        <strain evidence="2">cv. WT478/WT964</strain>
        <tissue evidence="1">Leaves</tissue>
    </source>
</reference>
<name>A0A7J6V4J3_THATH</name>
<comment type="caution">
    <text evidence="1">The sequence shown here is derived from an EMBL/GenBank/DDBJ whole genome shotgun (WGS) entry which is preliminary data.</text>
</comment>